<dbReference type="Proteomes" id="UP000280834">
    <property type="component" value="Unassembled WGS sequence"/>
</dbReference>
<feature type="transmembrane region" description="Helical" evidence="1">
    <location>
        <begin position="21"/>
        <end position="39"/>
    </location>
</feature>
<protein>
    <submittedName>
        <fullName evidence="2 4">Uncharacterized protein</fullName>
    </submittedName>
</protein>
<keyword evidence="1" id="KW-0472">Membrane</keyword>
<reference evidence="2 3" key="2">
    <citation type="submission" date="2018-11" db="EMBL/GenBank/DDBJ databases">
        <authorList>
            <consortium name="Pathogen Informatics"/>
        </authorList>
    </citation>
    <scope>NUCLEOTIDE SEQUENCE [LARGE SCALE GENOMIC DNA]</scope>
</reference>
<proteinExistence type="predicted"/>
<evidence type="ECO:0000313" key="4">
    <source>
        <dbReference type="WBParaSite" id="BTMF_0001751801-mRNA-1"/>
    </source>
</evidence>
<sequence>MKNLSKLFKICDNIVRKSYSNLFLILVFYFIFFLFLIKAEKI</sequence>
<keyword evidence="1" id="KW-1133">Transmembrane helix</keyword>
<reference evidence="4" key="1">
    <citation type="submission" date="2017-02" db="UniProtKB">
        <authorList>
            <consortium name="WormBaseParasite"/>
        </authorList>
    </citation>
    <scope>IDENTIFICATION</scope>
</reference>
<gene>
    <name evidence="2" type="ORF">BTMF_LOCUS15485</name>
</gene>
<organism evidence="4">
    <name type="scientific">Brugia timori</name>
    <dbReference type="NCBI Taxonomy" id="42155"/>
    <lineage>
        <taxon>Eukaryota</taxon>
        <taxon>Metazoa</taxon>
        <taxon>Ecdysozoa</taxon>
        <taxon>Nematoda</taxon>
        <taxon>Chromadorea</taxon>
        <taxon>Rhabditida</taxon>
        <taxon>Spirurina</taxon>
        <taxon>Spiruromorpha</taxon>
        <taxon>Filarioidea</taxon>
        <taxon>Onchocercidae</taxon>
        <taxon>Brugia</taxon>
    </lineage>
</organism>
<dbReference type="AlphaFoldDB" id="A0A0R3RBU9"/>
<evidence type="ECO:0000256" key="1">
    <source>
        <dbReference type="SAM" id="Phobius"/>
    </source>
</evidence>
<evidence type="ECO:0000313" key="3">
    <source>
        <dbReference type="Proteomes" id="UP000280834"/>
    </source>
</evidence>
<keyword evidence="1" id="KW-0812">Transmembrane</keyword>
<name>A0A0R3RBU9_9BILA</name>
<keyword evidence="3" id="KW-1185">Reference proteome</keyword>
<dbReference type="WBParaSite" id="BTMF_0001751801-mRNA-1">
    <property type="protein sequence ID" value="BTMF_0001751801-mRNA-1"/>
    <property type="gene ID" value="BTMF_0001751801"/>
</dbReference>
<evidence type="ECO:0000313" key="2">
    <source>
        <dbReference type="EMBL" id="VDO54358.1"/>
    </source>
</evidence>
<accession>A0A0R3RBU9</accession>
<dbReference type="EMBL" id="UZAG01022660">
    <property type="protein sequence ID" value="VDO54358.1"/>
    <property type="molecule type" value="Genomic_DNA"/>
</dbReference>